<reference evidence="2 3" key="1">
    <citation type="submission" date="2017-05" db="EMBL/GenBank/DDBJ databases">
        <authorList>
            <person name="Varghese N."/>
            <person name="Submissions S."/>
        </authorList>
    </citation>
    <scope>NUCLEOTIDE SEQUENCE [LARGE SCALE GENOMIC DNA]</scope>
    <source>
        <strain evidence="2 3">DSM 45474</strain>
    </source>
</reference>
<evidence type="ECO:0000256" key="1">
    <source>
        <dbReference type="SAM" id="Phobius"/>
    </source>
</evidence>
<keyword evidence="1" id="KW-1133">Transmembrane helix</keyword>
<protein>
    <submittedName>
        <fullName evidence="2">Uncharacterized conserved protein YloU, alkaline shock protein (Asp23) family</fullName>
    </submittedName>
</protein>
<keyword evidence="1" id="KW-0812">Transmembrane</keyword>
<gene>
    <name evidence="2" type="ORF">SAMN06264849_101430</name>
</gene>
<accession>A0A521AZ18</accession>
<dbReference type="RefSeq" id="WP_185955979.1">
    <property type="nucleotide sequence ID" value="NZ_FXTI01000001.1"/>
</dbReference>
<dbReference type="NCBIfam" id="NF033218">
    <property type="entry name" value="anchor_AmaP"/>
    <property type="match status" value="1"/>
</dbReference>
<proteinExistence type="predicted"/>
<evidence type="ECO:0000313" key="3">
    <source>
        <dbReference type="Proteomes" id="UP000315636"/>
    </source>
</evidence>
<name>A0A521AZ18_9BACL</name>
<feature type="transmembrane region" description="Helical" evidence="1">
    <location>
        <begin position="51"/>
        <end position="71"/>
    </location>
</feature>
<keyword evidence="1" id="KW-0472">Membrane</keyword>
<dbReference type="AlphaFoldDB" id="A0A521AZ18"/>
<organism evidence="2 3">
    <name type="scientific">Melghirimyces algeriensis</name>
    <dbReference type="NCBI Taxonomy" id="910412"/>
    <lineage>
        <taxon>Bacteria</taxon>
        <taxon>Bacillati</taxon>
        <taxon>Bacillota</taxon>
        <taxon>Bacilli</taxon>
        <taxon>Bacillales</taxon>
        <taxon>Thermoactinomycetaceae</taxon>
        <taxon>Melghirimyces</taxon>
    </lineage>
</organism>
<dbReference type="EMBL" id="FXTI01000001">
    <property type="protein sequence ID" value="SMO40092.1"/>
    <property type="molecule type" value="Genomic_DNA"/>
</dbReference>
<evidence type="ECO:0000313" key="2">
    <source>
        <dbReference type="EMBL" id="SMO40092.1"/>
    </source>
</evidence>
<dbReference type="Proteomes" id="UP000315636">
    <property type="component" value="Unassembled WGS sequence"/>
</dbReference>
<keyword evidence="3" id="KW-1185">Reference proteome</keyword>
<sequence>MGVLNRLLLIVNSLLLLVSSVFGISVALDVGWGRYIRVSEWLNRLYKSPDARWFVLVLSVALLIFSIWMFCFSIQRHKRYSGVDRLTEIGHIRISSKALEGMALFAAQRVKGIRNLSANVRHDENQSSIGIGLKLSVEGDTPIQTLSEQLQHSVKSYVEEVAGVDVRQISVYIVDTVQPDSKRIRVK</sequence>